<reference evidence="13" key="3">
    <citation type="submission" date="2025-09" db="UniProtKB">
        <authorList>
            <consortium name="Ensembl"/>
        </authorList>
    </citation>
    <scope>IDENTIFICATION</scope>
</reference>
<evidence type="ECO:0000256" key="5">
    <source>
        <dbReference type="ARBA" id="ARBA00022833"/>
    </source>
</evidence>
<dbReference type="Gene3D" id="3.30.160.60">
    <property type="entry name" value="Classic Zinc Finger"/>
    <property type="match status" value="8"/>
</dbReference>
<evidence type="ECO:0000256" key="2">
    <source>
        <dbReference type="ARBA" id="ARBA00022723"/>
    </source>
</evidence>
<dbReference type="GO" id="GO:0001228">
    <property type="term" value="F:DNA-binding transcription activator activity, RNA polymerase II-specific"/>
    <property type="evidence" value="ECO:0007669"/>
    <property type="project" value="TreeGrafter"/>
</dbReference>
<feature type="domain" description="C2H2-type" evidence="12">
    <location>
        <begin position="545"/>
        <end position="572"/>
    </location>
</feature>
<dbReference type="InterPro" id="IPR036236">
    <property type="entry name" value="Znf_C2H2_sf"/>
</dbReference>
<organism evidence="13 14">
    <name type="scientific">Hucho hucho</name>
    <name type="common">huchen</name>
    <dbReference type="NCBI Taxonomy" id="62062"/>
    <lineage>
        <taxon>Eukaryota</taxon>
        <taxon>Metazoa</taxon>
        <taxon>Chordata</taxon>
        <taxon>Craniata</taxon>
        <taxon>Vertebrata</taxon>
        <taxon>Euteleostomi</taxon>
        <taxon>Actinopterygii</taxon>
        <taxon>Neopterygii</taxon>
        <taxon>Teleostei</taxon>
        <taxon>Protacanthopterygii</taxon>
        <taxon>Salmoniformes</taxon>
        <taxon>Salmonidae</taxon>
        <taxon>Salmoninae</taxon>
        <taxon>Hucho</taxon>
    </lineage>
</organism>
<dbReference type="FunFam" id="3.30.160.60:FF:001031">
    <property type="entry name" value="zinc finger protein 341 isoform X1"/>
    <property type="match status" value="1"/>
</dbReference>
<feature type="compositionally biased region" description="Acidic residues" evidence="11">
    <location>
        <begin position="877"/>
        <end position="892"/>
    </location>
</feature>
<feature type="domain" description="C2H2-type" evidence="12">
    <location>
        <begin position="783"/>
        <end position="810"/>
    </location>
</feature>
<keyword evidence="4 10" id="KW-0863">Zinc-finger</keyword>
<dbReference type="GO" id="GO:0000978">
    <property type="term" value="F:RNA polymerase II cis-regulatory region sequence-specific DNA binding"/>
    <property type="evidence" value="ECO:0007669"/>
    <property type="project" value="TreeGrafter"/>
</dbReference>
<reference evidence="14" key="1">
    <citation type="submission" date="2018-06" db="EMBL/GenBank/DDBJ databases">
        <title>Genome assembly of Danube salmon.</title>
        <authorList>
            <person name="Macqueen D.J."/>
            <person name="Gundappa M.K."/>
        </authorList>
    </citation>
    <scope>NUCLEOTIDE SEQUENCE [LARGE SCALE GENOMIC DNA]</scope>
</reference>
<feature type="domain" description="C2H2-type" evidence="12">
    <location>
        <begin position="666"/>
        <end position="688"/>
    </location>
</feature>
<dbReference type="FunFam" id="3.30.160.60:FF:000679">
    <property type="entry name" value="Zinc finger protein 341"/>
    <property type="match status" value="1"/>
</dbReference>
<feature type="region of interest" description="Disordered" evidence="11">
    <location>
        <begin position="487"/>
        <end position="530"/>
    </location>
</feature>
<evidence type="ECO:0000256" key="9">
    <source>
        <dbReference type="ARBA" id="ARBA00023242"/>
    </source>
</evidence>
<evidence type="ECO:0000256" key="1">
    <source>
        <dbReference type="ARBA" id="ARBA00004123"/>
    </source>
</evidence>
<dbReference type="Proteomes" id="UP000314982">
    <property type="component" value="Unassembled WGS sequence"/>
</dbReference>
<keyword evidence="9" id="KW-0539">Nucleus</keyword>
<evidence type="ECO:0000256" key="8">
    <source>
        <dbReference type="ARBA" id="ARBA00023163"/>
    </source>
</evidence>
<feature type="domain" description="C2H2-type" evidence="12">
    <location>
        <begin position="573"/>
        <end position="602"/>
    </location>
</feature>
<dbReference type="SMART" id="SM00355">
    <property type="entry name" value="ZnF_C2H2"/>
    <property type="match status" value="13"/>
</dbReference>
<keyword evidence="3" id="KW-0677">Repeat</keyword>
<dbReference type="Pfam" id="PF00096">
    <property type="entry name" value="zf-C2H2"/>
    <property type="match status" value="6"/>
</dbReference>
<dbReference type="PANTHER" id="PTHR24393:SF34">
    <property type="entry name" value="PR_SET DOMAIN 13"/>
    <property type="match status" value="1"/>
</dbReference>
<feature type="domain" description="C2H2-type" evidence="12">
    <location>
        <begin position="603"/>
        <end position="625"/>
    </location>
</feature>
<proteinExistence type="predicted"/>
<feature type="compositionally biased region" description="Basic and acidic residues" evidence="11">
    <location>
        <begin position="838"/>
        <end position="876"/>
    </location>
</feature>
<protein>
    <submittedName>
        <fullName evidence="13">Zinc finger protein 341</fullName>
    </submittedName>
</protein>
<dbReference type="PROSITE" id="PS50157">
    <property type="entry name" value="ZINC_FINGER_C2H2_2"/>
    <property type="match status" value="11"/>
</dbReference>
<dbReference type="PANTHER" id="PTHR24393">
    <property type="entry name" value="ZINC FINGER PROTEIN"/>
    <property type="match status" value="1"/>
</dbReference>
<keyword evidence="6" id="KW-0805">Transcription regulation</keyword>
<feature type="domain" description="C2H2-type" evidence="12">
    <location>
        <begin position="694"/>
        <end position="721"/>
    </location>
</feature>
<dbReference type="GO" id="GO:0008270">
    <property type="term" value="F:zinc ion binding"/>
    <property type="evidence" value="ECO:0007669"/>
    <property type="project" value="UniProtKB-KW"/>
</dbReference>
<feature type="region of interest" description="Disordered" evidence="11">
    <location>
        <begin position="212"/>
        <end position="302"/>
    </location>
</feature>
<evidence type="ECO:0000259" key="12">
    <source>
        <dbReference type="PROSITE" id="PS50157"/>
    </source>
</evidence>
<dbReference type="FunFam" id="3.30.160.60:FF:000611">
    <property type="entry name" value="zinc finger protein 341 isoform X1"/>
    <property type="match status" value="1"/>
</dbReference>
<dbReference type="SUPFAM" id="SSF57667">
    <property type="entry name" value="beta-beta-alpha zinc fingers"/>
    <property type="match status" value="5"/>
</dbReference>
<dbReference type="AlphaFoldDB" id="A0A4W5PTU8"/>
<dbReference type="FunFam" id="3.30.160.60:FF:001132">
    <property type="entry name" value="Zinc finger protein 341"/>
    <property type="match status" value="1"/>
</dbReference>
<dbReference type="PROSITE" id="PS00028">
    <property type="entry name" value="ZINC_FINGER_C2H2_1"/>
    <property type="match status" value="10"/>
</dbReference>
<feature type="domain" description="C2H2-type" evidence="12">
    <location>
        <begin position="640"/>
        <end position="669"/>
    </location>
</feature>
<keyword evidence="5" id="KW-0862">Zinc</keyword>
<evidence type="ECO:0000256" key="7">
    <source>
        <dbReference type="ARBA" id="ARBA00023125"/>
    </source>
</evidence>
<sequence>MTKTVETGPGPAVGQRESAYITLSATQSYSSNAYTQKNYKMAQAIFEVLEGMDNQTVLAVQSLLDGQGGVPDPNNQNVSGSSTIQAMDDEDVFLCGKCKKQFNSLPAFMTHKREQCQSNVPSLSTVSLASSNAYTPVPSISSVPQTPPNRQVSTYITVPPSPLTHTLVQGNVLVSDDVLMSAISAFTSIDQPMAAMQPPIQSNLSMHTGASYLQHHQQSSHSLPPGQSQPLSSHSLSPAQSQPLSSHSLPPGQSQPLSSHSLPPGQSQPLSSHSLPPGQSQPLSSHSLPPGQSQPLSSQVPSSISNSVVQVYSTMPQMSGSGSAEIHTLGLQLFQSVQVPSQCVESQSIYTPPVYSPGKQGIKTKTCSITANLTGLEEFDKVIIPKRPKNGKKGQDGAVAEQIKGKSLKCNFCDKVFSKNFDLQQHIRSHTGEKPFQCIVCGRAFAQKSNVKKHMQTHKVWPSGVASTVSRLPITVKVVPPCAEEVMEQREEQQHEEEEQPEALGKPEERDCDSQTDVDSLGDGDGKHNGQQAQTKQIILIDSSYQCQFCAGKFSTYFQLKSHMTQHKGEQVYKCVVKSCSQTFQKLDLFLEHIRMHQEQLTYRCHLCSKVFPSLFELGVHQYSHCFCPQQNPRKETTFYRCMKCQSRYSTQEALEQHLLTASHNFPCPHCQKVFPCERYFRRHLPTHGIGGRFKCQICTKFFKTEHYLKLHTRIHSGEKPYQCSVCEAMFNRKDKVKRHMLIHEPFKKYKCPFRTHVGCTKEFNRPDKLKAHILSHSGIKPYKCCYCQKAFSRRAHMLEHQRSHTDNYRFRCATCKKGFTRQKYYRDHKCPMAGAAVEKDRVEKRVTRQGHRTEGNERSKVNEEESEMEQSREEVDEKEGDEEDGDEEERIEDPRAVSCPS</sequence>
<keyword evidence="7" id="KW-0238">DNA-binding</keyword>
<feature type="compositionally biased region" description="Low complexity" evidence="11">
    <location>
        <begin position="213"/>
        <end position="302"/>
    </location>
</feature>
<dbReference type="STRING" id="62062.ENSHHUP00000065025"/>
<keyword evidence="14" id="KW-1185">Reference proteome</keyword>
<keyword evidence="2" id="KW-0479">Metal-binding</keyword>
<keyword evidence="8" id="KW-0804">Transcription</keyword>
<evidence type="ECO:0000256" key="6">
    <source>
        <dbReference type="ARBA" id="ARBA00023015"/>
    </source>
</evidence>
<dbReference type="FunFam" id="3.30.160.60:FF:000618">
    <property type="entry name" value="zinc finger protein 341 isoform X1"/>
    <property type="match status" value="1"/>
</dbReference>
<feature type="region of interest" description="Disordered" evidence="11">
    <location>
        <begin position="837"/>
        <end position="902"/>
    </location>
</feature>
<evidence type="ECO:0000256" key="11">
    <source>
        <dbReference type="SAM" id="MobiDB-lite"/>
    </source>
</evidence>
<dbReference type="Pfam" id="PF12874">
    <property type="entry name" value="zf-met"/>
    <property type="match status" value="1"/>
</dbReference>
<name>A0A4W5PTU8_9TELE</name>
<reference evidence="13" key="2">
    <citation type="submission" date="2025-08" db="UniProtKB">
        <authorList>
            <consortium name="Ensembl"/>
        </authorList>
    </citation>
    <scope>IDENTIFICATION</scope>
</reference>
<comment type="subcellular location">
    <subcellularLocation>
        <location evidence="1">Nucleus</location>
    </subcellularLocation>
</comment>
<evidence type="ECO:0000313" key="14">
    <source>
        <dbReference type="Proteomes" id="UP000314982"/>
    </source>
</evidence>
<feature type="domain" description="C2H2-type" evidence="12">
    <location>
        <begin position="750"/>
        <end position="782"/>
    </location>
</feature>
<evidence type="ECO:0000256" key="4">
    <source>
        <dbReference type="ARBA" id="ARBA00022771"/>
    </source>
</evidence>
<dbReference type="GO" id="GO:0005634">
    <property type="term" value="C:nucleus"/>
    <property type="evidence" value="ECO:0007669"/>
    <property type="project" value="UniProtKB-SubCell"/>
</dbReference>
<accession>A0A4W5PTU8</accession>
<feature type="domain" description="C2H2-type" evidence="12">
    <location>
        <begin position="436"/>
        <end position="458"/>
    </location>
</feature>
<dbReference type="FunFam" id="3.30.160.60:FF:000045">
    <property type="entry name" value="ZFP69 zinc finger protein B"/>
    <property type="match status" value="1"/>
</dbReference>
<feature type="domain" description="C2H2-type" evidence="12">
    <location>
        <begin position="408"/>
        <end position="435"/>
    </location>
</feature>
<dbReference type="GeneTree" id="ENSGT00390000000546"/>
<dbReference type="Ensembl" id="ENSHHUT00000067233.1">
    <property type="protein sequence ID" value="ENSHHUP00000065025.1"/>
    <property type="gene ID" value="ENSHHUG00000038407.1"/>
</dbReference>
<dbReference type="InterPro" id="IPR013087">
    <property type="entry name" value="Znf_C2H2_type"/>
</dbReference>
<dbReference type="FunFam" id="3.30.160.60:FF:000867">
    <property type="entry name" value="Zinc finger protein 341"/>
    <property type="match status" value="1"/>
</dbReference>
<evidence type="ECO:0000313" key="13">
    <source>
        <dbReference type="Ensembl" id="ENSHHUP00000065025.1"/>
    </source>
</evidence>
<evidence type="ECO:0000256" key="3">
    <source>
        <dbReference type="ARBA" id="ARBA00022737"/>
    </source>
</evidence>
<feature type="domain" description="C2H2-type" evidence="12">
    <location>
        <begin position="722"/>
        <end position="749"/>
    </location>
</feature>
<evidence type="ECO:0000256" key="10">
    <source>
        <dbReference type="PROSITE-ProRule" id="PRU00042"/>
    </source>
</evidence>